<protein>
    <submittedName>
        <fullName evidence="1">AMP-dependent synthetase</fullName>
    </submittedName>
</protein>
<dbReference type="EMBL" id="SMKU01000531">
    <property type="protein sequence ID" value="TDD62422.1"/>
    <property type="molecule type" value="Genomic_DNA"/>
</dbReference>
<accession>A0A4R4ZYZ6</accession>
<comment type="caution">
    <text evidence="1">The sequence shown here is derived from an EMBL/GenBank/DDBJ whole genome shotgun (WGS) entry which is preliminary data.</text>
</comment>
<sequence length="39" mass="4105">MDRRLHAVVLPPGPRLFRALAAALDGSGPAICPLSPDRP</sequence>
<feature type="non-terminal residue" evidence="1">
    <location>
        <position position="39"/>
    </location>
</feature>
<organism evidence="1 2">
    <name type="scientific">Actinomadura rubrisoli</name>
    <dbReference type="NCBI Taxonomy" id="2530368"/>
    <lineage>
        <taxon>Bacteria</taxon>
        <taxon>Bacillati</taxon>
        <taxon>Actinomycetota</taxon>
        <taxon>Actinomycetes</taxon>
        <taxon>Streptosporangiales</taxon>
        <taxon>Thermomonosporaceae</taxon>
        <taxon>Actinomadura</taxon>
    </lineage>
</organism>
<name>A0A4R4ZYZ6_9ACTN</name>
<gene>
    <name evidence="1" type="ORF">E1298_44680</name>
</gene>
<dbReference type="AlphaFoldDB" id="A0A4R4ZYZ6"/>
<reference evidence="1 2" key="1">
    <citation type="submission" date="2019-03" db="EMBL/GenBank/DDBJ databases">
        <title>Draft genome sequences of novel Actinobacteria.</title>
        <authorList>
            <person name="Sahin N."/>
            <person name="Ay H."/>
            <person name="Saygin H."/>
        </authorList>
    </citation>
    <scope>NUCLEOTIDE SEQUENCE [LARGE SCALE GENOMIC DNA]</scope>
    <source>
        <strain evidence="1 2">H3C3</strain>
    </source>
</reference>
<evidence type="ECO:0000313" key="1">
    <source>
        <dbReference type="EMBL" id="TDD62422.1"/>
    </source>
</evidence>
<keyword evidence="2" id="KW-1185">Reference proteome</keyword>
<dbReference type="Proteomes" id="UP000294513">
    <property type="component" value="Unassembled WGS sequence"/>
</dbReference>
<proteinExistence type="predicted"/>
<evidence type="ECO:0000313" key="2">
    <source>
        <dbReference type="Proteomes" id="UP000294513"/>
    </source>
</evidence>